<accession>A0A3R6GLG2</accession>
<dbReference type="RefSeq" id="WP_118198776.1">
    <property type="nucleotide sequence ID" value="NZ_QRHO01000004.1"/>
</dbReference>
<dbReference type="Gene3D" id="1.10.30.50">
    <property type="match status" value="1"/>
</dbReference>
<gene>
    <name evidence="2" type="ORF">DW656_05350</name>
</gene>
<dbReference type="SMART" id="SM00507">
    <property type="entry name" value="HNHc"/>
    <property type="match status" value="1"/>
</dbReference>
<proteinExistence type="predicted"/>
<keyword evidence="2" id="KW-0540">Nuclease</keyword>
<dbReference type="Pfam" id="PF01844">
    <property type="entry name" value="HNH"/>
    <property type="match status" value="1"/>
</dbReference>
<dbReference type="InterPro" id="IPR002711">
    <property type="entry name" value="HNH"/>
</dbReference>
<protein>
    <submittedName>
        <fullName evidence="2">HNH endonuclease</fullName>
    </submittedName>
</protein>
<name>A0A3R6GLG2_9FIRM</name>
<dbReference type="GO" id="GO:0008270">
    <property type="term" value="F:zinc ion binding"/>
    <property type="evidence" value="ECO:0007669"/>
    <property type="project" value="InterPro"/>
</dbReference>
<dbReference type="EMBL" id="QRHO01000004">
    <property type="protein sequence ID" value="RHF84747.1"/>
    <property type="molecule type" value="Genomic_DNA"/>
</dbReference>
<feature type="domain" description="HNH nuclease" evidence="1">
    <location>
        <begin position="10"/>
        <end position="78"/>
    </location>
</feature>
<organism evidence="2 3">
    <name type="scientific">Coprococcus comes</name>
    <dbReference type="NCBI Taxonomy" id="410072"/>
    <lineage>
        <taxon>Bacteria</taxon>
        <taxon>Bacillati</taxon>
        <taxon>Bacillota</taxon>
        <taxon>Clostridia</taxon>
        <taxon>Lachnospirales</taxon>
        <taxon>Lachnospiraceae</taxon>
        <taxon>Coprococcus</taxon>
    </lineage>
</organism>
<evidence type="ECO:0000313" key="3">
    <source>
        <dbReference type="Proteomes" id="UP000284579"/>
    </source>
</evidence>
<dbReference type="AlphaFoldDB" id="A0A3R6GLG2"/>
<reference evidence="2 3" key="1">
    <citation type="submission" date="2018-08" db="EMBL/GenBank/DDBJ databases">
        <title>A genome reference for cultivated species of the human gut microbiota.</title>
        <authorList>
            <person name="Zou Y."/>
            <person name="Xue W."/>
            <person name="Luo G."/>
        </authorList>
    </citation>
    <scope>NUCLEOTIDE SEQUENCE [LARGE SCALE GENOMIC DNA]</scope>
    <source>
        <strain evidence="2 3">AM23-3</strain>
    </source>
</reference>
<evidence type="ECO:0000259" key="1">
    <source>
        <dbReference type="SMART" id="SM00507"/>
    </source>
</evidence>
<dbReference type="GO" id="GO:0003676">
    <property type="term" value="F:nucleic acid binding"/>
    <property type="evidence" value="ECO:0007669"/>
    <property type="project" value="InterPro"/>
</dbReference>
<keyword evidence="2" id="KW-0255">Endonuclease</keyword>
<dbReference type="InterPro" id="IPR003615">
    <property type="entry name" value="HNH_nuc"/>
</dbReference>
<dbReference type="GO" id="GO:0004519">
    <property type="term" value="F:endonuclease activity"/>
    <property type="evidence" value="ECO:0007669"/>
    <property type="project" value="UniProtKB-KW"/>
</dbReference>
<dbReference type="CDD" id="cd00085">
    <property type="entry name" value="HNHc"/>
    <property type="match status" value="1"/>
</dbReference>
<comment type="caution">
    <text evidence="2">The sequence shown here is derived from an EMBL/GenBank/DDBJ whole genome shotgun (WGS) entry which is preliminary data.</text>
</comment>
<evidence type="ECO:0000313" key="2">
    <source>
        <dbReference type="EMBL" id="RHF84747.1"/>
    </source>
</evidence>
<keyword evidence="2" id="KW-0378">Hydrolase</keyword>
<dbReference type="Proteomes" id="UP000284579">
    <property type="component" value="Unassembled WGS sequence"/>
</dbReference>
<sequence length="134" mass="16186">MSSRKSIPKSVRLLVYKKCNCRCAYCGCELEYKDMQVDHVEPVYKHDYKKYRSYSETLTDEELNSIDNYMPACRACNFYKGTYSLETFRKNLSTMLYENLRKNFNYKLLCKYGLIREEIKPVEFYFERMEKADD</sequence>